<proteinExistence type="predicted"/>
<dbReference type="EMBL" id="NIBU01000020">
    <property type="protein sequence ID" value="PHM35843.1"/>
    <property type="molecule type" value="Genomic_DNA"/>
</dbReference>
<evidence type="ECO:0000313" key="3">
    <source>
        <dbReference type="Proteomes" id="UP000196435"/>
    </source>
</evidence>
<dbReference type="AlphaFoldDB" id="A0A1N6MUL1"/>
<gene>
    <name evidence="1" type="ORF">Xinn_02095</name>
    <name evidence="2" type="ORF">XIS1_1560018</name>
</gene>
<keyword evidence="4" id="KW-1185">Reference proteome</keyword>
<evidence type="ECO:0000313" key="4">
    <source>
        <dbReference type="Proteomes" id="UP000224871"/>
    </source>
</evidence>
<reference evidence="2" key="1">
    <citation type="submission" date="2016-12" db="EMBL/GenBank/DDBJ databases">
        <authorList>
            <person name="Song W.-J."/>
            <person name="Kurnit D.M."/>
        </authorList>
    </citation>
    <scope>NUCLEOTIDE SEQUENCE [LARGE SCALE GENOMIC DNA]</scope>
    <source>
        <strain evidence="2">HGB1681</strain>
    </source>
</reference>
<protein>
    <recommendedName>
        <fullName evidence="5">CHAT domain-containing protein</fullName>
    </recommendedName>
</protein>
<sequence length="202" mass="22915">MSWEKVFILLCSSDGHIYSAADAARRRYRVRPSRCYASLGMTNFLPLNSNPPPFRHCDLNSKLLIFAHGTVNNTIYIDGEGEFNGRQLAELLISCGLKNIGLVSIKACRSGLGNLLTTFVHNFRNRARIGWAIGYKGDIISIPWSQKHIYMSPLDVCTRILNYKMPDSYRITIVEGNTRVVHPDSRRYSHFTGVNLIDFDDD</sequence>
<accession>A0A1N6MUL1</accession>
<evidence type="ECO:0000313" key="1">
    <source>
        <dbReference type="EMBL" id="PHM35843.1"/>
    </source>
</evidence>
<evidence type="ECO:0000313" key="2">
    <source>
        <dbReference type="EMBL" id="SIP72546.1"/>
    </source>
</evidence>
<organism evidence="2 3">
    <name type="scientific">Xenorhabdus innexi</name>
    <dbReference type="NCBI Taxonomy" id="290109"/>
    <lineage>
        <taxon>Bacteria</taxon>
        <taxon>Pseudomonadati</taxon>
        <taxon>Pseudomonadota</taxon>
        <taxon>Gammaproteobacteria</taxon>
        <taxon>Enterobacterales</taxon>
        <taxon>Morganellaceae</taxon>
        <taxon>Xenorhabdus</taxon>
    </lineage>
</organism>
<evidence type="ECO:0008006" key="5">
    <source>
        <dbReference type="Google" id="ProtNLM"/>
    </source>
</evidence>
<dbReference type="RefSeq" id="WP_086955803.1">
    <property type="nucleotide sequence ID" value="NZ_CAWNQC010000113.1"/>
</dbReference>
<name>A0A1N6MUL1_9GAMM</name>
<dbReference type="EMBL" id="FTLG01000064">
    <property type="protein sequence ID" value="SIP72546.1"/>
    <property type="molecule type" value="Genomic_DNA"/>
</dbReference>
<dbReference type="Proteomes" id="UP000196435">
    <property type="component" value="Unassembled WGS sequence"/>
</dbReference>
<reference evidence="3" key="2">
    <citation type="submission" date="2016-12" db="EMBL/GenBank/DDBJ databases">
        <authorList>
            <person name="Gaudriault S."/>
        </authorList>
    </citation>
    <scope>NUCLEOTIDE SEQUENCE [LARGE SCALE GENOMIC DNA]</scope>
    <source>
        <strain evidence="3">HGB1681 (deposited as PTA-6826 in the American Type Culture Collection)</strain>
    </source>
</reference>
<reference evidence="1 4" key="3">
    <citation type="journal article" date="2017" name="Nat. Microbiol.">
        <title>Natural product diversity associated with the nematode symbionts Photorhabdus and Xenorhabdus.</title>
        <authorList>
            <person name="Tobias N.J."/>
            <person name="Wolff H."/>
            <person name="Djahanschiri B."/>
            <person name="Grundmann F."/>
            <person name="Kronenwerth M."/>
            <person name="Shi Y.M."/>
            <person name="Simonyi S."/>
            <person name="Grun P."/>
            <person name="Shapiro-Ilan D."/>
            <person name="Pidot S.J."/>
            <person name="Stinear T.P."/>
            <person name="Ebersberger I."/>
            <person name="Bode H.B."/>
        </authorList>
    </citation>
    <scope>NUCLEOTIDE SEQUENCE [LARGE SCALE GENOMIC DNA]</scope>
    <source>
        <strain evidence="1 4">DSM 16336</strain>
    </source>
</reference>
<dbReference type="Proteomes" id="UP000224871">
    <property type="component" value="Unassembled WGS sequence"/>
</dbReference>
<dbReference type="OrthoDB" id="9129015at2"/>